<evidence type="ECO:0000256" key="6">
    <source>
        <dbReference type="ARBA" id="ARBA00023136"/>
    </source>
</evidence>
<keyword evidence="2 7" id="KW-0813">Transport</keyword>
<evidence type="ECO:0000259" key="8">
    <source>
        <dbReference type="Pfam" id="PF04290"/>
    </source>
</evidence>
<keyword evidence="3" id="KW-1003">Cell membrane</keyword>
<evidence type="ECO:0000313" key="9">
    <source>
        <dbReference type="EMBL" id="SMO54600.1"/>
    </source>
</evidence>
<evidence type="ECO:0000256" key="7">
    <source>
        <dbReference type="RuleBase" id="RU369079"/>
    </source>
</evidence>
<evidence type="ECO:0000256" key="3">
    <source>
        <dbReference type="ARBA" id="ARBA00022475"/>
    </source>
</evidence>
<reference evidence="9 10" key="1">
    <citation type="submission" date="2017-05" db="EMBL/GenBank/DDBJ databases">
        <authorList>
            <person name="Varghese N."/>
            <person name="Submissions S."/>
        </authorList>
    </citation>
    <scope>NUCLEOTIDE SEQUENCE [LARGE SCALE GENOMIC DNA]</scope>
    <source>
        <strain evidence="9 10">DSM 29506</strain>
    </source>
</reference>
<dbReference type="RefSeq" id="WP_185958954.1">
    <property type="nucleotide sequence ID" value="NZ_FXTO01000005.1"/>
</dbReference>
<name>A0A521C7B5_9RHOB</name>
<evidence type="ECO:0000256" key="2">
    <source>
        <dbReference type="ARBA" id="ARBA00022448"/>
    </source>
</evidence>
<feature type="transmembrane region" description="Helical" evidence="7">
    <location>
        <begin position="26"/>
        <end position="49"/>
    </location>
</feature>
<evidence type="ECO:0000313" key="10">
    <source>
        <dbReference type="Proteomes" id="UP000316030"/>
    </source>
</evidence>
<comment type="subunit">
    <text evidence="7">The complex comprises the extracytoplasmic solute receptor protein and the two transmembrane proteins.</text>
</comment>
<evidence type="ECO:0000256" key="4">
    <source>
        <dbReference type="ARBA" id="ARBA00022692"/>
    </source>
</evidence>
<organism evidence="9 10">
    <name type="scientific">Thalassovita litoralis</name>
    <dbReference type="NCBI Taxonomy" id="1010611"/>
    <lineage>
        <taxon>Bacteria</taxon>
        <taxon>Pseudomonadati</taxon>
        <taxon>Pseudomonadota</taxon>
        <taxon>Alphaproteobacteria</taxon>
        <taxon>Rhodobacterales</taxon>
        <taxon>Roseobacteraceae</taxon>
        <taxon>Thalassovita</taxon>
    </lineage>
</organism>
<comment type="subcellular location">
    <subcellularLocation>
        <location evidence="7">Cell inner membrane</location>
        <topology evidence="7">Multi-pass membrane protein</topology>
    </subcellularLocation>
    <subcellularLocation>
        <location evidence="1">Cell membrane</location>
        <topology evidence="1">Multi-pass membrane protein</topology>
    </subcellularLocation>
</comment>
<keyword evidence="7" id="KW-0997">Cell inner membrane</keyword>
<dbReference type="GO" id="GO:0005886">
    <property type="term" value="C:plasma membrane"/>
    <property type="evidence" value="ECO:0007669"/>
    <property type="project" value="UniProtKB-SubCell"/>
</dbReference>
<feature type="transmembrane region" description="Helical" evidence="7">
    <location>
        <begin position="100"/>
        <end position="120"/>
    </location>
</feature>
<evidence type="ECO:0000256" key="1">
    <source>
        <dbReference type="ARBA" id="ARBA00004651"/>
    </source>
</evidence>
<dbReference type="InterPro" id="IPR055348">
    <property type="entry name" value="DctQ"/>
</dbReference>
<feature type="transmembrane region" description="Helical" evidence="7">
    <location>
        <begin position="141"/>
        <end position="163"/>
    </location>
</feature>
<keyword evidence="5 7" id="KW-1133">Transmembrane helix</keyword>
<sequence length="169" mass="18136">MAITDRKGVRAGVFAPALFLLKSGDWLGALGLFAMMAVTFVDVLGRTFFNQPLLGATELTEILVAATVCFVFPSLSYHGLHATIDVLDPLLPRWIKPVQHVMANLIGAVAYAVVAWRVWIEAGKTARFGGMTPLLEIPMAPVLMMISVLAGITTLAFVLAIILPGDSDQ</sequence>
<comment type="function">
    <text evidence="7">Part of the tripartite ATP-independent periplasmic (TRAP) transport system.</text>
</comment>
<gene>
    <name evidence="9" type="ORF">SAMN06265173_105127</name>
</gene>
<feature type="transmembrane region" description="Helical" evidence="7">
    <location>
        <begin position="61"/>
        <end position="80"/>
    </location>
</feature>
<feature type="domain" description="Tripartite ATP-independent periplasmic transporters DctQ component" evidence="8">
    <location>
        <begin position="35"/>
        <end position="162"/>
    </location>
</feature>
<dbReference type="AlphaFoldDB" id="A0A521C7B5"/>
<dbReference type="Proteomes" id="UP000316030">
    <property type="component" value="Unassembled WGS sequence"/>
</dbReference>
<keyword evidence="6 7" id="KW-0472">Membrane</keyword>
<accession>A0A521C7B5</accession>
<dbReference type="EMBL" id="FXTO01000005">
    <property type="protein sequence ID" value="SMO54600.1"/>
    <property type="molecule type" value="Genomic_DNA"/>
</dbReference>
<evidence type="ECO:0000256" key="5">
    <source>
        <dbReference type="ARBA" id="ARBA00022989"/>
    </source>
</evidence>
<dbReference type="Pfam" id="PF04290">
    <property type="entry name" value="DctQ"/>
    <property type="match status" value="1"/>
</dbReference>
<keyword evidence="4 7" id="KW-0812">Transmembrane</keyword>
<keyword evidence="10" id="KW-1185">Reference proteome</keyword>
<proteinExistence type="inferred from homology"/>
<protein>
    <recommendedName>
        <fullName evidence="7">TRAP transporter small permease protein</fullName>
    </recommendedName>
</protein>
<comment type="similarity">
    <text evidence="7">Belongs to the TRAP transporter small permease family.</text>
</comment>
<dbReference type="GO" id="GO:0022857">
    <property type="term" value="F:transmembrane transporter activity"/>
    <property type="evidence" value="ECO:0007669"/>
    <property type="project" value="UniProtKB-UniRule"/>
</dbReference>